<feature type="transmembrane region" description="Helical" evidence="1">
    <location>
        <begin position="815"/>
        <end position="836"/>
    </location>
</feature>
<keyword evidence="1" id="KW-0812">Transmembrane</keyword>
<dbReference type="Proteomes" id="UP000059574">
    <property type="component" value="Chromosome"/>
</dbReference>
<dbReference type="InterPro" id="IPR011749">
    <property type="entry name" value="CHP02243"/>
</dbReference>
<evidence type="ECO:0008006" key="4">
    <source>
        <dbReference type="Google" id="ProtNLM"/>
    </source>
</evidence>
<dbReference type="AlphaFoldDB" id="A0A0S2M162"/>
<evidence type="ECO:0000313" key="3">
    <source>
        <dbReference type="Proteomes" id="UP000059574"/>
    </source>
</evidence>
<keyword evidence="1" id="KW-0472">Membrane</keyword>
<keyword evidence="1" id="KW-1133">Transmembrane helix</keyword>
<dbReference type="NCBIfam" id="TIGR02243">
    <property type="entry name" value="putative baseplate assembly protein"/>
    <property type="match status" value="1"/>
</dbReference>
<reference evidence="2 3" key="2">
    <citation type="journal article" date="2016" name="J. Biotechnol.">
        <title>Complete genome sequence of Arthrobacter alpinus ERGS4:06, a yellow pigmented bacterium tolerant to cold and radiations isolated from Sikkim Himalaya.</title>
        <authorList>
            <person name="Kumar R."/>
            <person name="Singh D."/>
            <person name="Swarnkar M.K."/>
            <person name="Singh A.K."/>
            <person name="Kumar S."/>
        </authorList>
    </citation>
    <scope>NUCLEOTIDE SEQUENCE [LARGE SCALE GENOMIC DNA]</scope>
    <source>
        <strain evidence="2 3">ERGS4:06</strain>
    </source>
</reference>
<accession>A0A0S2M162</accession>
<name>A0A0S2M162_9MICC</name>
<protein>
    <recommendedName>
        <fullName evidence="4">Baseplate assembly protein</fullName>
    </recommendedName>
</protein>
<dbReference type="EMBL" id="CP013200">
    <property type="protein sequence ID" value="ALO67442.1"/>
    <property type="molecule type" value="Genomic_DNA"/>
</dbReference>
<organism evidence="2 3">
    <name type="scientific">Arthrobacter alpinus</name>
    <dbReference type="NCBI Taxonomy" id="656366"/>
    <lineage>
        <taxon>Bacteria</taxon>
        <taxon>Bacillati</taxon>
        <taxon>Actinomycetota</taxon>
        <taxon>Actinomycetes</taxon>
        <taxon>Micrococcales</taxon>
        <taxon>Micrococcaceae</taxon>
        <taxon>Arthrobacter</taxon>
    </lineage>
</organism>
<evidence type="ECO:0000313" key="2">
    <source>
        <dbReference type="EMBL" id="ALO67442.1"/>
    </source>
</evidence>
<reference evidence="3" key="1">
    <citation type="submission" date="2015-11" db="EMBL/GenBank/DDBJ databases">
        <authorList>
            <person name="Kumar R."/>
            <person name="Singh D."/>
            <person name="Swarnkar M.K."/>
            <person name="Singh A.K."/>
            <person name="Kumar S."/>
        </authorList>
    </citation>
    <scope>NUCLEOTIDE SEQUENCE [LARGE SCALE GENOMIC DNA]</scope>
    <source>
        <strain evidence="3">ERGS4:06</strain>
    </source>
</reference>
<dbReference type="RefSeq" id="WP_062290288.1">
    <property type="nucleotide sequence ID" value="NZ_CP013200.1"/>
</dbReference>
<proteinExistence type="predicted"/>
<gene>
    <name evidence="2" type="ORF">AS189_14285</name>
</gene>
<sequence length="884" mass="92536">MTAIQNVAGCGSCAGCTACSGCSGCGANAPCGGGLARAAAFANRANLNAIDYVEVSDDQRSVLVYFMGEMPQLAGGGQPGGLVPANVRITGGEAVTNITVTGLTVQRAGADSFDDDEDDDGPAAGSALAIRVNRCGDFSTYTVSLGSAGATGWVPLPGFNPDFSSETFSFKAGCPTGVDCVQDCPAPATPAPDPSIDYLAKDYQSFRTLMLDRLSATMPGWQERHAADAGIALVEVLAYAADELSYYQDAVATEAYLGTARQRVSVRRHVQLVDYRLHEGLNARAWLTVCTDTDTEPVDARDIYFTTDFPALAAVPGTVLTDVQLGQLPAAGMEVFEPADTTATGLVFHAAHSEMSIDTGGEAQCKLPRGTTEATLVDRYRWHRAHPREPLPDAWNGAVPVRPLDLAAGSALIFEEIKGPATGNPADARPDHRQAVRLTTVDSPEDGGWLVHVTWHPEDALSFDLWLSARTAAPGCAPVEGISVARGNTILVDHGRTVTDPPWDPVSVDTISGECCCDGGAVEETTVPTRIAPVLAQQPLTHTDRAVPGAACADTARDPRKAGPAVELSFLDPTDGSAARWEPRATLLESSPRDRDFVVETDDAGRASLRFGDGDLGEQPAAGLIGTATYRVGNGAAGNVGRDSISFLVLRHGSWSGATVAPRNPLPASGGMDAEAVAEARLLAPDAFRRTRLRAVTAEDYAELAGQAPELQRAAAQLAWTGSWYEARVGVDPWGTEQPAQALLDATAAGLAPVRRMGHDLAVTAAGYVPIEVGLEICVLPHYVRGEVRATLLRVLGSGPGGLFHPDRLTFGTGVYVSAIVAAAAAVPGVESAVVFRLQRQGMRAGPELERGALAVGPLEIVRMDNSPNFPDHGKLTLTLGGGL</sequence>
<evidence type="ECO:0000256" key="1">
    <source>
        <dbReference type="SAM" id="Phobius"/>
    </source>
</evidence>
<dbReference type="OrthoDB" id="9027184at2"/>